<keyword evidence="4" id="KW-1185">Reference proteome</keyword>
<feature type="compositionally biased region" description="Basic and acidic residues" evidence="1">
    <location>
        <begin position="358"/>
        <end position="373"/>
    </location>
</feature>
<evidence type="ECO:0000313" key="4">
    <source>
        <dbReference type="Proteomes" id="UP001303045"/>
    </source>
</evidence>
<dbReference type="EMBL" id="OR521074">
    <property type="protein sequence ID" value="WNO27317.1"/>
    <property type="molecule type" value="Genomic_DNA"/>
</dbReference>
<dbReference type="Pfam" id="PF04233">
    <property type="entry name" value="Phage_Mu_F"/>
    <property type="match status" value="1"/>
</dbReference>
<feature type="region of interest" description="Disordered" evidence="1">
    <location>
        <begin position="434"/>
        <end position="516"/>
    </location>
</feature>
<sequence length="794" mass="89449">MARDVARERAEQQWLLRRAERSIDSATLTAIGTWLDAFRVALLQELGVPQALVAAAGRDKHRRTMPASVAHADLAVDAAVARTWGEWQNQLENQVLPTVSIAFGEAFQQTRRADPQGAFRLQQQYLAEVSDRLKIWPQGAFEDIRPELIEALSDAVTIDEMTDRIGRVLTIDAKSRELRAQINEVEERLAAPDLAPAERAELRAWRKDLWEQHDESLNEWQWKARRIARTESHGAVSAGQLAAAQEREQLTGIRMWKRWLSTDDTRTRASHRVADGQAVPLDQPFRIGGFLLQHPADSISVAPHEVINCRCTMLIYDDDELQDEFDDQGGKGPVEPGSVRIGPDDADTADAAIAEVAEAEKRPLPKLGQRGEDAGQSMPAEPVDVEITDERTPVPAPDVETATDDRLADYLIRTDEREDDELRALVEEELARRRDSDEIEVQFGEPEHADDVIEVDDDGDWLDDPRWAADDEDLPPVTDDDEPQWDDWQVDDDDLPGDVVPADPPEIVENIGSQDLDDVQAEFERVLDEFAEACDSGDDDRINDALAKLDAAEARLNEATQAAEVDLDDDDDHDLEPDDDGLEDSADSYDPDDPESVPPGYETIAEIFGVKAAREDYERDQASRPEMTAADRRRYELMDQADAKAEAEGIEYEQALAELQGLDLDQLRRREFVANAKLQGLSSTNFADLLDELHRRLAFDWLLMAEDATRGHMLSRRTQAVGGFDESMLWRVNDQTARRHMSPEMAEWFDEHGRITKADLERMIEAGLDVFDAEGALGEWARWSGRRFGEDYLR</sequence>
<dbReference type="InterPro" id="IPR006528">
    <property type="entry name" value="Phage_head_morphogenesis_dom"/>
</dbReference>
<gene>
    <name evidence="3" type="primary">15</name>
    <name evidence="3" type="ORF">SEA_KWEKEL_15</name>
</gene>
<feature type="compositionally biased region" description="Acidic residues" evidence="1">
    <location>
        <begin position="470"/>
        <end position="496"/>
    </location>
</feature>
<name>A0AA96KML1_9CAUD</name>
<evidence type="ECO:0000313" key="3">
    <source>
        <dbReference type="EMBL" id="WNO27317.1"/>
    </source>
</evidence>
<proteinExistence type="predicted"/>
<accession>A0AA96KML1</accession>
<organism evidence="3 4">
    <name type="scientific">Gordonia phage Kwekel</name>
    <dbReference type="NCBI Taxonomy" id="3077820"/>
    <lineage>
        <taxon>Viruses</taxon>
        <taxon>Duplodnaviria</taxon>
        <taxon>Heunggongvirae</taxon>
        <taxon>Uroviricota</taxon>
        <taxon>Caudoviricetes</taxon>
        <taxon>Stackebrandtviridae</taxon>
        <taxon>Schenleyvirinae</taxon>
        <taxon>Dexdertvirus</taxon>
        <taxon>Dexdertvirus kwekel</taxon>
    </lineage>
</organism>
<feature type="compositionally biased region" description="Acidic residues" evidence="1">
    <location>
        <begin position="565"/>
        <end position="595"/>
    </location>
</feature>
<reference evidence="3 4" key="1">
    <citation type="submission" date="2023-08" db="EMBL/GenBank/DDBJ databases">
        <authorList>
            <person name="Wingfield L.M."/>
            <person name="White W.R."/>
            <person name="West C.J."/>
            <person name="Wendt R.N."/>
            <person name="Turner G.C."/>
            <person name="Treadway A.R."/>
            <person name="Swint M.R."/>
            <person name="Swindle R.E."/>
            <person name="Steinfeldt B."/>
            <person name="Smith E.H."/>
            <person name="Sexton S.H."/>
            <person name="Sanford B.N."/>
            <person name="Mott M.G."/>
            <person name="Malone J.B."/>
            <person name="Lynch A.J."/>
            <person name="Lawson L.W."/>
            <person name="Kyzer E.F."/>
            <person name="Knight E.S."/>
            <person name="Jeffus L.A."/>
            <person name="Garrison L.D."/>
            <person name="Edds J.T."/>
            <person name="Dumas P.M."/>
            <person name="Dresser A.M."/>
            <person name="Craft C.S."/>
            <person name="Cole C.E."/>
            <person name="Reyna N.S."/>
            <person name="Plymale R.C."/>
            <person name="Russell D.A."/>
            <person name="Jacobs-Sera D."/>
            <person name="Hatfull G.F."/>
        </authorList>
    </citation>
    <scope>NUCLEOTIDE SEQUENCE [LARGE SCALE GENOMIC DNA]</scope>
</reference>
<evidence type="ECO:0000259" key="2">
    <source>
        <dbReference type="Pfam" id="PF04233"/>
    </source>
</evidence>
<feature type="compositionally biased region" description="Acidic residues" evidence="1">
    <location>
        <begin position="452"/>
        <end position="462"/>
    </location>
</feature>
<feature type="domain" description="Phage head morphogenesis" evidence="2">
    <location>
        <begin position="223"/>
        <end position="313"/>
    </location>
</feature>
<dbReference type="Proteomes" id="UP001303045">
    <property type="component" value="Segment"/>
</dbReference>
<feature type="region of interest" description="Disordered" evidence="1">
    <location>
        <begin position="357"/>
        <end position="382"/>
    </location>
</feature>
<protein>
    <recommendedName>
        <fullName evidence="2">Phage head morphogenesis domain-containing protein</fullName>
    </recommendedName>
</protein>
<feature type="region of interest" description="Disordered" evidence="1">
    <location>
        <begin position="559"/>
        <end position="599"/>
    </location>
</feature>
<evidence type="ECO:0000256" key="1">
    <source>
        <dbReference type="SAM" id="MobiDB-lite"/>
    </source>
</evidence>
<feature type="region of interest" description="Disordered" evidence="1">
    <location>
        <begin position="324"/>
        <end position="343"/>
    </location>
</feature>